<keyword evidence="3 5" id="KW-1133">Transmembrane helix</keyword>
<keyword evidence="2 5" id="KW-0812">Transmembrane</keyword>
<evidence type="ECO:0000313" key="7">
    <source>
        <dbReference type="EMBL" id="KAG8467487.1"/>
    </source>
</evidence>
<comment type="caution">
    <text evidence="7">The sequence shown here is derived from an EMBL/GenBank/DDBJ whole genome shotgun (WGS) entry which is preliminary data.</text>
</comment>
<dbReference type="GO" id="GO:0016020">
    <property type="term" value="C:membrane"/>
    <property type="evidence" value="ECO:0007669"/>
    <property type="project" value="UniProtKB-SubCell"/>
</dbReference>
<evidence type="ECO:0000256" key="2">
    <source>
        <dbReference type="ARBA" id="ARBA00022692"/>
    </source>
</evidence>
<organism evidence="7 8">
    <name type="scientific">Diacronema lutheri</name>
    <name type="common">Unicellular marine alga</name>
    <name type="synonym">Monochrysis lutheri</name>
    <dbReference type="NCBI Taxonomy" id="2081491"/>
    <lineage>
        <taxon>Eukaryota</taxon>
        <taxon>Haptista</taxon>
        <taxon>Haptophyta</taxon>
        <taxon>Pavlovophyceae</taxon>
        <taxon>Pavlovales</taxon>
        <taxon>Pavlovaceae</taxon>
        <taxon>Diacronema</taxon>
    </lineage>
</organism>
<reference evidence="7" key="1">
    <citation type="submission" date="2021-05" db="EMBL/GenBank/DDBJ databases">
        <title>The genome of the haptophyte Pavlova lutheri (Diacronema luteri, Pavlovales) - a model for lipid biosynthesis in eukaryotic algae.</title>
        <authorList>
            <person name="Hulatt C.J."/>
            <person name="Posewitz M.C."/>
        </authorList>
    </citation>
    <scope>NUCLEOTIDE SEQUENCE</scope>
    <source>
        <strain evidence="7">NIVA-4/92</strain>
    </source>
</reference>
<evidence type="ECO:0000259" key="6">
    <source>
        <dbReference type="Pfam" id="PF20520"/>
    </source>
</evidence>
<comment type="subcellular location">
    <subcellularLocation>
        <location evidence="1">Membrane</location>
        <topology evidence="1">Single-pass membrane protein</topology>
    </subcellularLocation>
</comment>
<name>A0A8J5XS56_DIALT</name>
<dbReference type="Pfam" id="PF20520">
    <property type="entry name" value="Ac45-VOA1_TM"/>
    <property type="match status" value="1"/>
</dbReference>
<dbReference type="EMBL" id="JAGTXO010000006">
    <property type="protein sequence ID" value="KAG8467487.1"/>
    <property type="molecule type" value="Genomic_DNA"/>
</dbReference>
<gene>
    <name evidence="7" type="ORF">KFE25_000803</name>
</gene>
<evidence type="ECO:0000256" key="3">
    <source>
        <dbReference type="ARBA" id="ARBA00022989"/>
    </source>
</evidence>
<evidence type="ECO:0000256" key="1">
    <source>
        <dbReference type="ARBA" id="ARBA00004167"/>
    </source>
</evidence>
<evidence type="ECO:0000256" key="4">
    <source>
        <dbReference type="ARBA" id="ARBA00023136"/>
    </source>
</evidence>
<evidence type="ECO:0000256" key="5">
    <source>
        <dbReference type="SAM" id="Phobius"/>
    </source>
</evidence>
<keyword evidence="8" id="KW-1185">Reference proteome</keyword>
<feature type="domain" description="V-type proton ATPase subunit S1/VOA1 transmembrane" evidence="6">
    <location>
        <begin position="220"/>
        <end position="254"/>
    </location>
</feature>
<feature type="transmembrane region" description="Helical" evidence="5">
    <location>
        <begin position="223"/>
        <end position="247"/>
    </location>
</feature>
<keyword evidence="4 5" id="KW-0472">Membrane</keyword>
<dbReference type="OrthoDB" id="10396624at2759"/>
<proteinExistence type="predicted"/>
<dbReference type="InterPro" id="IPR046756">
    <property type="entry name" value="VAS1/VOA1_TM"/>
</dbReference>
<dbReference type="OMA" id="TPSSAIW"/>
<sequence>MLALLLASALGAAEERVLQTVPAYFWSGLPLFERGVVTDYTPSSAIWDTVDHVAGLKSASALARTSDTKPEVVLAFTYDKLRSDLVQRGSEFSGFLAAFDQAASSLAVPYVVRDGSHATPGQTVCCSRAAEFLRESGVLSNGENDVIHVNVDGATEENDLMVAQIVDMVNKATSGRYVALLTANNTVPSDLVLEFGQKEGASPRRRLAYAETQMRQIPITPGILTGLLVGGLLFIIFINGFCCLFALQTPKKFEHE</sequence>
<evidence type="ECO:0000313" key="8">
    <source>
        <dbReference type="Proteomes" id="UP000751190"/>
    </source>
</evidence>
<protein>
    <recommendedName>
        <fullName evidence="6">V-type proton ATPase subunit S1/VOA1 transmembrane domain-containing protein</fullName>
    </recommendedName>
</protein>
<accession>A0A8J5XS56</accession>
<dbReference type="Proteomes" id="UP000751190">
    <property type="component" value="Unassembled WGS sequence"/>
</dbReference>
<dbReference type="AlphaFoldDB" id="A0A8J5XS56"/>